<evidence type="ECO:0000313" key="2">
    <source>
        <dbReference type="Proteomes" id="UP000218083"/>
    </source>
</evidence>
<gene>
    <name evidence="1" type="ORF">CK500_02590</name>
</gene>
<reference evidence="1 2" key="1">
    <citation type="submission" date="2017-08" db="EMBL/GenBank/DDBJ databases">
        <title>The strain WRN001 was isolated from Binhai saline alkaline soil, Tianjin, China.</title>
        <authorList>
            <person name="Liu D."/>
            <person name="Zhang G."/>
        </authorList>
    </citation>
    <scope>NUCLEOTIDE SEQUENCE [LARGE SCALE GENOMIC DNA]</scope>
    <source>
        <strain evidence="1 2">WN019</strain>
    </source>
</reference>
<dbReference type="Proteomes" id="UP000218083">
    <property type="component" value="Unassembled WGS sequence"/>
</dbReference>
<protein>
    <submittedName>
        <fullName evidence="1">Uncharacterized protein</fullName>
    </submittedName>
</protein>
<evidence type="ECO:0000313" key="1">
    <source>
        <dbReference type="EMBL" id="PAU85573.1"/>
    </source>
</evidence>
<organism evidence="1 2">
    <name type="scientific">Halorubrum salipaludis</name>
    <dbReference type="NCBI Taxonomy" id="2032630"/>
    <lineage>
        <taxon>Archaea</taxon>
        <taxon>Methanobacteriati</taxon>
        <taxon>Methanobacteriota</taxon>
        <taxon>Stenosarchaea group</taxon>
        <taxon>Halobacteria</taxon>
        <taxon>Halobacteriales</taxon>
        <taxon>Haloferacaceae</taxon>
        <taxon>Halorubrum</taxon>
    </lineage>
</organism>
<name>A0A2A2FLX3_9EURY</name>
<accession>A0A2A2FLX3</accession>
<comment type="caution">
    <text evidence="1">The sequence shown here is derived from an EMBL/GenBank/DDBJ whole genome shotgun (WGS) entry which is preliminary data.</text>
</comment>
<dbReference type="EMBL" id="NSKC01000001">
    <property type="protein sequence ID" value="PAU85573.1"/>
    <property type="molecule type" value="Genomic_DNA"/>
</dbReference>
<sequence length="81" mass="8804">MTVESDREYLSRADALDGFLFAVAEGDDLNATIGGNDGSEHALWLDDLLGVLILEIARTHDVDPAHIGHMAVRFALEHMGD</sequence>
<dbReference type="AlphaFoldDB" id="A0A2A2FLX3"/>
<proteinExistence type="predicted"/>
<keyword evidence="2" id="KW-1185">Reference proteome</keyword>